<dbReference type="SUPFAM" id="SSF46458">
    <property type="entry name" value="Globin-like"/>
    <property type="match status" value="1"/>
</dbReference>
<keyword evidence="1" id="KW-0479">Metal-binding</keyword>
<proteinExistence type="inferred from homology"/>
<comment type="similarity">
    <text evidence="1">Belongs to the globin family.</text>
</comment>
<gene>
    <name evidence="3" type="ORF">PENTCL1PPCAC_17555</name>
</gene>
<sequence>MTTMRAILLNSLKGAKVGRNDQAIQDGRDFYKFLFEASPVIRRHFVGAAIITSDDIQTAPRFAQQGQRFLLAIHVLASSIDNDEAFSAYAREIVNKHIDLEVDPRLWKVIFEIFANFLETKGEFSSEQRDAWLSLGDKFYSAAQAHLNELSLPTDPE</sequence>
<evidence type="ECO:0000259" key="2">
    <source>
        <dbReference type="PROSITE" id="PS01033"/>
    </source>
</evidence>
<comment type="caution">
    <text evidence="3">The sequence shown here is derived from an EMBL/GenBank/DDBJ whole genome shotgun (WGS) entry which is preliminary data.</text>
</comment>
<protein>
    <recommendedName>
        <fullName evidence="2">Globin domain-containing protein</fullName>
    </recommendedName>
</protein>
<dbReference type="InterPro" id="IPR009050">
    <property type="entry name" value="Globin-like_sf"/>
</dbReference>
<dbReference type="InterPro" id="IPR012292">
    <property type="entry name" value="Globin/Proto"/>
</dbReference>
<keyword evidence="1" id="KW-0408">Iron</keyword>
<dbReference type="Proteomes" id="UP001432027">
    <property type="component" value="Unassembled WGS sequence"/>
</dbReference>
<dbReference type="PROSITE" id="PS01033">
    <property type="entry name" value="GLOBIN"/>
    <property type="match status" value="1"/>
</dbReference>
<dbReference type="GO" id="GO:0020037">
    <property type="term" value="F:heme binding"/>
    <property type="evidence" value="ECO:0007669"/>
    <property type="project" value="InterPro"/>
</dbReference>
<dbReference type="Gene3D" id="1.10.490.10">
    <property type="entry name" value="Globins"/>
    <property type="match status" value="1"/>
</dbReference>
<dbReference type="InterPro" id="IPR044399">
    <property type="entry name" value="Mb-like_M"/>
</dbReference>
<dbReference type="CDD" id="cd01040">
    <property type="entry name" value="Mb-like"/>
    <property type="match status" value="1"/>
</dbReference>
<dbReference type="Pfam" id="PF00042">
    <property type="entry name" value="Globin"/>
    <property type="match status" value="1"/>
</dbReference>
<keyword evidence="4" id="KW-1185">Reference proteome</keyword>
<keyword evidence="1" id="KW-0813">Transport</keyword>
<feature type="non-terminal residue" evidence="3">
    <location>
        <position position="157"/>
    </location>
</feature>
<dbReference type="InterPro" id="IPR000971">
    <property type="entry name" value="Globin"/>
</dbReference>
<evidence type="ECO:0000313" key="4">
    <source>
        <dbReference type="Proteomes" id="UP001432027"/>
    </source>
</evidence>
<keyword evidence="1" id="KW-0349">Heme</keyword>
<dbReference type="EMBL" id="BTSX01000004">
    <property type="protein sequence ID" value="GMS95380.1"/>
    <property type="molecule type" value="Genomic_DNA"/>
</dbReference>
<name>A0AAV5TLX4_9BILA</name>
<dbReference type="GO" id="GO:0005344">
    <property type="term" value="F:oxygen carrier activity"/>
    <property type="evidence" value="ECO:0007669"/>
    <property type="project" value="UniProtKB-KW"/>
</dbReference>
<organism evidence="3 4">
    <name type="scientific">Pristionchus entomophagus</name>
    <dbReference type="NCBI Taxonomy" id="358040"/>
    <lineage>
        <taxon>Eukaryota</taxon>
        <taxon>Metazoa</taxon>
        <taxon>Ecdysozoa</taxon>
        <taxon>Nematoda</taxon>
        <taxon>Chromadorea</taxon>
        <taxon>Rhabditida</taxon>
        <taxon>Rhabditina</taxon>
        <taxon>Diplogasteromorpha</taxon>
        <taxon>Diplogasteroidea</taxon>
        <taxon>Neodiplogasteridae</taxon>
        <taxon>Pristionchus</taxon>
    </lineage>
</organism>
<dbReference type="AlphaFoldDB" id="A0AAV5TLX4"/>
<evidence type="ECO:0000313" key="3">
    <source>
        <dbReference type="EMBL" id="GMS95380.1"/>
    </source>
</evidence>
<dbReference type="GO" id="GO:0019825">
    <property type="term" value="F:oxygen binding"/>
    <property type="evidence" value="ECO:0007669"/>
    <property type="project" value="InterPro"/>
</dbReference>
<evidence type="ECO:0000256" key="1">
    <source>
        <dbReference type="RuleBase" id="RU000356"/>
    </source>
</evidence>
<accession>A0AAV5TLX4</accession>
<reference evidence="3" key="1">
    <citation type="submission" date="2023-10" db="EMBL/GenBank/DDBJ databases">
        <title>Genome assembly of Pristionchus species.</title>
        <authorList>
            <person name="Yoshida K."/>
            <person name="Sommer R.J."/>
        </authorList>
    </citation>
    <scope>NUCLEOTIDE SEQUENCE</scope>
    <source>
        <strain evidence="3">RS0144</strain>
    </source>
</reference>
<feature type="domain" description="Globin" evidence="2">
    <location>
        <begin position="1"/>
        <end position="148"/>
    </location>
</feature>
<keyword evidence="1" id="KW-0561">Oxygen transport</keyword>